<evidence type="ECO:0000256" key="6">
    <source>
        <dbReference type="ARBA" id="ARBA00023266"/>
    </source>
</evidence>
<comment type="cofactor">
    <cofactor evidence="1 8 9">
        <name>pyridoxal 5'-phosphate</name>
        <dbReference type="ChEBI" id="CHEBI:597326"/>
    </cofactor>
</comment>
<dbReference type="GO" id="GO:0001514">
    <property type="term" value="P:selenocysteine incorporation"/>
    <property type="evidence" value="ECO:0007669"/>
    <property type="project" value="UniProtKB-UniRule"/>
</dbReference>
<keyword evidence="5 8" id="KW-0648">Protein biosynthesis</keyword>
<dbReference type="GO" id="GO:0005737">
    <property type="term" value="C:cytoplasm"/>
    <property type="evidence" value="ECO:0007669"/>
    <property type="project" value="UniProtKB-SubCell"/>
</dbReference>
<comment type="catalytic activity">
    <reaction evidence="8">
        <text>L-seryl-tRNA(Sec) + selenophosphate + H(+) = L-selenocysteinyl-tRNA(Sec) + phosphate</text>
        <dbReference type="Rhea" id="RHEA:22728"/>
        <dbReference type="Rhea" id="RHEA-COMP:9742"/>
        <dbReference type="Rhea" id="RHEA-COMP:9743"/>
        <dbReference type="ChEBI" id="CHEBI:15378"/>
        <dbReference type="ChEBI" id="CHEBI:16144"/>
        <dbReference type="ChEBI" id="CHEBI:43474"/>
        <dbReference type="ChEBI" id="CHEBI:78533"/>
        <dbReference type="ChEBI" id="CHEBI:78573"/>
        <dbReference type="EC" id="2.9.1.1"/>
    </reaction>
</comment>
<comment type="function">
    <text evidence="8">Converts seryl-tRNA(Sec) to selenocysteinyl-tRNA(Sec) required for selenoprotein biosynthesis.</text>
</comment>
<evidence type="ECO:0000256" key="1">
    <source>
        <dbReference type="ARBA" id="ARBA00001933"/>
    </source>
</evidence>
<dbReference type="InterPro" id="IPR015421">
    <property type="entry name" value="PyrdxlP-dep_Trfase_major"/>
</dbReference>
<evidence type="ECO:0000256" key="5">
    <source>
        <dbReference type="ARBA" id="ARBA00022917"/>
    </source>
</evidence>
<dbReference type="NCBIfam" id="TIGR00474">
    <property type="entry name" value="selA"/>
    <property type="match status" value="1"/>
</dbReference>
<dbReference type="HAMAP" id="MF_00423">
    <property type="entry name" value="SelA"/>
    <property type="match status" value="1"/>
</dbReference>
<accession>A0A8E1W1V2</accession>
<proteinExistence type="inferred from homology"/>
<evidence type="ECO:0000256" key="8">
    <source>
        <dbReference type="HAMAP-Rule" id="MF_00423"/>
    </source>
</evidence>
<dbReference type="AlphaFoldDB" id="A0A8E1W1V2"/>
<evidence type="ECO:0000256" key="3">
    <source>
        <dbReference type="ARBA" id="ARBA00022679"/>
    </source>
</evidence>
<evidence type="ECO:0000256" key="2">
    <source>
        <dbReference type="ARBA" id="ARBA00022490"/>
    </source>
</evidence>
<dbReference type="EC" id="2.9.1.1" evidence="8"/>
<protein>
    <recommendedName>
        <fullName evidence="8">L-seryl-tRNA(Sec) selenium transferase</fullName>
        <ecNumber evidence="8">2.9.1.1</ecNumber>
    </recommendedName>
    <alternativeName>
        <fullName evidence="8">Selenocysteine synthase</fullName>
        <shortName evidence="8">Sec synthase</shortName>
    </alternativeName>
    <alternativeName>
        <fullName evidence="8">Selenocysteinyl-tRNA(Sec) synthase</fullName>
    </alternativeName>
</protein>
<keyword evidence="4 8" id="KW-0663">Pyridoxal phosphate</keyword>
<dbReference type="Pfam" id="PF03841">
    <property type="entry name" value="SelA"/>
    <property type="match status" value="1"/>
</dbReference>
<gene>
    <name evidence="8" type="primary">selA</name>
    <name evidence="11" type="ORF">H5411_25800</name>
</gene>
<feature type="modified residue" description="N6-(pyridoxal phosphate)lysine" evidence="8 9">
    <location>
        <position position="277"/>
    </location>
</feature>
<dbReference type="InterPro" id="IPR025862">
    <property type="entry name" value="SelA_trans_N_dom"/>
</dbReference>
<comment type="subcellular location">
    <subcellularLocation>
        <location evidence="8">Cytoplasm</location>
    </subcellularLocation>
</comment>
<dbReference type="PANTHER" id="PTHR32328">
    <property type="entry name" value="L-SERYL-TRNA(SEC) SELENIUM TRANSFERASE"/>
    <property type="match status" value="1"/>
</dbReference>
<evidence type="ECO:0000259" key="10">
    <source>
        <dbReference type="Pfam" id="PF12390"/>
    </source>
</evidence>
<comment type="caution">
    <text evidence="11">The sequence shown here is derived from an EMBL/GenBank/DDBJ whole genome shotgun (WGS) entry which is preliminary data.</text>
</comment>
<dbReference type="UniPathway" id="UPA00906">
    <property type="reaction ID" value="UER00896"/>
</dbReference>
<sequence>MGDPRRAIPRTDAVLAEPRIAKAAETLGRDLVKSLVAAAQQRARAGEIEPGEVVAEVVARLPATVSSLRPVLNATGVLVHTNLGRAPLSAAALDAIVAAGGATDVEFSLETGERAKRGRGTLAALAEAVPRAAAVHVVNNNAAALLLCALTLAPGKEIVVSRGELVEIGDGFRIPDLLASTGARLREVGTTNRTSARDYAAAIGPDTGFVLKIHPSNYRVTGFTSEAGVAELTGLGVPVVADVGSGLLAPHPLLPDEPDVTTALADGASLVTASGDKLLGGPQAGLLFGDAELVQRLRRHPAARALRVDKLTLAALEATLRGPETPVRAALSAEVGDLQKRAETLAASLRSAGADAKAVDSTAVVGGGGAPGVELPSAAIAVPARYAEALRSGEPAVVGRIVRDRCLLDLRTVPPADDATLREAVRRCG</sequence>
<dbReference type="Gene3D" id="3.40.640.10">
    <property type="entry name" value="Type I PLP-dependent aspartate aminotransferase-like (Major domain)"/>
    <property type="match status" value="1"/>
</dbReference>
<keyword evidence="2 8" id="KW-0963">Cytoplasm</keyword>
<dbReference type="Gene3D" id="3.90.1150.180">
    <property type="match status" value="1"/>
</dbReference>
<comment type="pathway">
    <text evidence="8">Aminoacyl-tRNA biosynthesis; selenocysteinyl-tRNA(Sec) biosynthesis; selenocysteinyl-tRNA(Sec) from L-seryl-tRNA(Sec) (bacterial route): step 1/1.</text>
</comment>
<dbReference type="GO" id="GO:0001717">
    <property type="term" value="P:conversion of seryl-tRNAsec to selenocys-tRNAsec"/>
    <property type="evidence" value="ECO:0007669"/>
    <property type="project" value="UniProtKB-UniRule"/>
</dbReference>
<dbReference type="GO" id="GO:0004125">
    <property type="term" value="F:L-seryl-tRNA(Sec) selenium transferase activity"/>
    <property type="evidence" value="ECO:0007669"/>
    <property type="project" value="UniProtKB-UniRule"/>
</dbReference>
<dbReference type="InterPro" id="IPR004534">
    <property type="entry name" value="SelA_trans"/>
</dbReference>
<evidence type="ECO:0000313" key="12">
    <source>
        <dbReference type="Proteomes" id="UP000550260"/>
    </source>
</evidence>
<dbReference type="EMBL" id="JACJHR010000040">
    <property type="protein sequence ID" value="MBB2502540.1"/>
    <property type="molecule type" value="Genomic_DNA"/>
</dbReference>
<name>A0A8E1W1V2_9PSEU</name>
<organism evidence="11 12">
    <name type="scientific">Amycolatopsis echigonensis</name>
    <dbReference type="NCBI Taxonomy" id="2576905"/>
    <lineage>
        <taxon>Bacteria</taxon>
        <taxon>Bacillati</taxon>
        <taxon>Actinomycetota</taxon>
        <taxon>Actinomycetes</taxon>
        <taxon>Pseudonocardiales</taxon>
        <taxon>Pseudonocardiaceae</taxon>
        <taxon>Amycolatopsis</taxon>
    </lineage>
</organism>
<evidence type="ECO:0000313" key="11">
    <source>
        <dbReference type="EMBL" id="MBB2502540.1"/>
    </source>
</evidence>
<keyword evidence="3 8" id="KW-0808">Transferase</keyword>
<comment type="similarity">
    <text evidence="7 8">Belongs to the SelA family.</text>
</comment>
<dbReference type="InterPro" id="IPR018319">
    <property type="entry name" value="SelA-like"/>
</dbReference>
<evidence type="ECO:0000256" key="4">
    <source>
        <dbReference type="ARBA" id="ARBA00022898"/>
    </source>
</evidence>
<dbReference type="InterPro" id="IPR015424">
    <property type="entry name" value="PyrdxlP-dep_Trfase"/>
</dbReference>
<dbReference type="SUPFAM" id="SSF53383">
    <property type="entry name" value="PLP-dependent transferases"/>
    <property type="match status" value="1"/>
</dbReference>
<dbReference type="Pfam" id="PF12390">
    <property type="entry name" value="Se-cys_synth_N"/>
    <property type="match status" value="1"/>
</dbReference>
<reference evidence="11 12" key="1">
    <citation type="submission" date="2020-08" db="EMBL/GenBank/DDBJ databases">
        <title>Amycolatopsis echigonensis JCM 21831.</title>
        <authorList>
            <person name="Tedsree N."/>
            <person name="Kuncharoen N."/>
            <person name="Likhitwitayawuid K."/>
            <person name="Tanasupawat S."/>
        </authorList>
    </citation>
    <scope>NUCLEOTIDE SEQUENCE [LARGE SCALE GENOMIC DNA]</scope>
    <source>
        <strain evidence="11 12">JCM 21831</strain>
    </source>
</reference>
<dbReference type="Proteomes" id="UP000550260">
    <property type="component" value="Unassembled WGS sequence"/>
</dbReference>
<evidence type="ECO:0000256" key="9">
    <source>
        <dbReference type="PIRSR" id="PIRSR618319-50"/>
    </source>
</evidence>
<feature type="domain" description="L-seryl-tRNA selenium transferase N-terminal" evidence="10">
    <location>
        <begin position="5"/>
        <end position="44"/>
    </location>
</feature>
<evidence type="ECO:0000256" key="7">
    <source>
        <dbReference type="ARBA" id="ARBA00044507"/>
    </source>
</evidence>
<dbReference type="RefSeq" id="WP_183125281.1">
    <property type="nucleotide sequence ID" value="NZ_JACJHR010000040.1"/>
</dbReference>
<dbReference type="PANTHER" id="PTHR32328:SF0">
    <property type="entry name" value="L-SERYL-TRNA(SEC) SELENIUM TRANSFERASE"/>
    <property type="match status" value="1"/>
</dbReference>
<keyword evidence="6 8" id="KW-0711">Selenium</keyword>